<name>A0ABU9PQI1_9BURK</name>
<gene>
    <name evidence="1" type="ORF">V8G57_02485</name>
</gene>
<comment type="caution">
    <text evidence="1">The sequence shown here is derived from an EMBL/GenBank/DDBJ whole genome shotgun (WGS) entry which is preliminary data.</text>
</comment>
<dbReference type="Proteomes" id="UP001495910">
    <property type="component" value="Unassembled WGS sequence"/>
</dbReference>
<dbReference type="RefSeq" id="WP_342828066.1">
    <property type="nucleotide sequence ID" value="NZ_JBANDC010000002.1"/>
</dbReference>
<dbReference type="EMBL" id="JBANDC010000002">
    <property type="protein sequence ID" value="MEM4986247.1"/>
    <property type="molecule type" value="Genomic_DNA"/>
</dbReference>
<sequence length="167" mass="18522">MLHSVPMQINKAARIVTLRHPNGILCHAFRQRVLRQADGNMGGMPTLGGLGVLDSSDEPDVEWELLGDAMLLIVENFQPSTVVDRGDALDNAEPQIFALIEALTPVEGPAHFTAKTKDVLYMLLHAEVKIAYEVVAIDGDINIAPYSRKYILHKRDDLTYIDGFKNE</sequence>
<evidence type="ECO:0000313" key="1">
    <source>
        <dbReference type="EMBL" id="MEM4986247.1"/>
    </source>
</evidence>
<accession>A0ABU9PQI1</accession>
<organism evidence="1 2">
    <name type="scientific">Collimonas rhizosphaerae</name>
    <dbReference type="NCBI Taxonomy" id="3126357"/>
    <lineage>
        <taxon>Bacteria</taxon>
        <taxon>Pseudomonadati</taxon>
        <taxon>Pseudomonadota</taxon>
        <taxon>Betaproteobacteria</taxon>
        <taxon>Burkholderiales</taxon>
        <taxon>Oxalobacteraceae</taxon>
        <taxon>Collimonas</taxon>
    </lineage>
</organism>
<protein>
    <submittedName>
        <fullName evidence="1">Uncharacterized protein</fullName>
    </submittedName>
</protein>
<keyword evidence="2" id="KW-1185">Reference proteome</keyword>
<proteinExistence type="predicted"/>
<reference evidence="1 2" key="1">
    <citation type="submission" date="2024-02" db="EMBL/GenBank/DDBJ databases">
        <title>Draft genome sequence of Collimonas sp. strain H4R21, an effective mineral-weathering bacterial strain isolated from the beech rhizosphere.</title>
        <authorList>
            <person name="Morin E."/>
            <person name="Uroz S."/>
            <person name="Leveau J.H.J."/>
            <person name="Kumar R."/>
            <person name="Rey M.W."/>
            <person name="Pham J."/>
        </authorList>
    </citation>
    <scope>NUCLEOTIDE SEQUENCE [LARGE SCALE GENOMIC DNA]</scope>
    <source>
        <strain evidence="1 2">H4R21</strain>
    </source>
</reference>
<evidence type="ECO:0000313" key="2">
    <source>
        <dbReference type="Proteomes" id="UP001495910"/>
    </source>
</evidence>